<keyword evidence="5 8" id="KW-0812">Transmembrane</keyword>
<feature type="transmembrane region" description="Helical" evidence="8">
    <location>
        <begin position="165"/>
        <end position="183"/>
    </location>
</feature>
<keyword evidence="10" id="KW-1185">Reference proteome</keyword>
<comment type="subcellular location">
    <subcellularLocation>
        <location evidence="1 8">Cell membrane</location>
        <topology evidence="1 8">Multi-pass membrane protein</topology>
    </subcellularLocation>
</comment>
<feature type="transmembrane region" description="Helical" evidence="8">
    <location>
        <begin position="38"/>
        <end position="62"/>
    </location>
</feature>
<keyword evidence="3" id="KW-0813">Transport</keyword>
<reference evidence="9" key="1">
    <citation type="submission" date="2022-02" db="EMBL/GenBank/DDBJ databases">
        <title>Coral-associated bacteria.</title>
        <authorList>
            <person name="Tang K."/>
            <person name="Wang X."/>
        </authorList>
    </citation>
    <scope>NUCLEOTIDE SEQUENCE</scope>
    <source>
        <strain evidence="9">SCSIO 43006</strain>
    </source>
</reference>
<accession>A0ABY4VC67</accession>
<feature type="transmembrane region" description="Helical" evidence="8">
    <location>
        <begin position="100"/>
        <end position="119"/>
    </location>
</feature>
<dbReference type="EMBL" id="CP092418">
    <property type="protein sequence ID" value="USD21006.1"/>
    <property type="molecule type" value="Genomic_DNA"/>
</dbReference>
<feature type="transmembrane region" description="Helical" evidence="8">
    <location>
        <begin position="195"/>
        <end position="212"/>
    </location>
</feature>
<dbReference type="PANTHER" id="PTHR30269:SF37">
    <property type="entry name" value="MEMBRANE TRANSPORTER PROTEIN"/>
    <property type="match status" value="1"/>
</dbReference>
<keyword evidence="6 8" id="KW-1133">Transmembrane helix</keyword>
<sequence>MLMIPLVGLLIGPHLVAPTITIGSVIAAPSRVLFFWPYINWSVICWMLPGSILGAMVGAYIYSQMHPIWLQLLVGIFLMSTLVQYRLGRKQSSFPMRLPYFFFLGVVVAFLSGIIGAIGPVQNPFFINYGVDKENLIATKALNTMVLQATKIMTYLSFGAITMNLASYGVAIGIGGIIGVYLAKHRILRMSTQRFHYYMLALMFICGVFLASRSLTQIAQLRPDIFSDITLLS</sequence>
<evidence type="ECO:0000256" key="1">
    <source>
        <dbReference type="ARBA" id="ARBA00004651"/>
    </source>
</evidence>
<evidence type="ECO:0000256" key="4">
    <source>
        <dbReference type="ARBA" id="ARBA00022475"/>
    </source>
</evidence>
<feature type="transmembrane region" description="Helical" evidence="8">
    <location>
        <begin position="6"/>
        <end position="26"/>
    </location>
</feature>
<dbReference type="Proteomes" id="UP001055658">
    <property type="component" value="Chromosome"/>
</dbReference>
<dbReference type="PANTHER" id="PTHR30269">
    <property type="entry name" value="TRANSMEMBRANE PROTEIN YFCA"/>
    <property type="match status" value="1"/>
</dbReference>
<evidence type="ECO:0000256" key="7">
    <source>
        <dbReference type="ARBA" id="ARBA00023136"/>
    </source>
</evidence>
<evidence type="ECO:0000256" key="6">
    <source>
        <dbReference type="ARBA" id="ARBA00022989"/>
    </source>
</evidence>
<dbReference type="Pfam" id="PF01925">
    <property type="entry name" value="TauE"/>
    <property type="match status" value="1"/>
</dbReference>
<feature type="transmembrane region" description="Helical" evidence="8">
    <location>
        <begin position="68"/>
        <end position="88"/>
    </location>
</feature>
<dbReference type="InterPro" id="IPR052017">
    <property type="entry name" value="TSUP"/>
</dbReference>
<evidence type="ECO:0000256" key="5">
    <source>
        <dbReference type="ARBA" id="ARBA00022692"/>
    </source>
</evidence>
<name>A0ABY4VC67_9GAMM</name>
<comment type="similarity">
    <text evidence="2 8">Belongs to the 4-toluene sulfonate uptake permease (TSUP) (TC 2.A.102) family.</text>
</comment>
<proteinExistence type="inferred from homology"/>
<protein>
    <recommendedName>
        <fullName evidence="8">Probable membrane transporter protein</fullName>
    </recommendedName>
</protein>
<gene>
    <name evidence="9" type="ORF">MJO52_18380</name>
</gene>
<organism evidence="9 10">
    <name type="scientific">Microbulbifer variabilis</name>
    <dbReference type="NCBI Taxonomy" id="266805"/>
    <lineage>
        <taxon>Bacteria</taxon>
        <taxon>Pseudomonadati</taxon>
        <taxon>Pseudomonadota</taxon>
        <taxon>Gammaproteobacteria</taxon>
        <taxon>Cellvibrionales</taxon>
        <taxon>Microbulbiferaceae</taxon>
        <taxon>Microbulbifer</taxon>
    </lineage>
</organism>
<evidence type="ECO:0000313" key="10">
    <source>
        <dbReference type="Proteomes" id="UP001055658"/>
    </source>
</evidence>
<keyword evidence="4 8" id="KW-1003">Cell membrane</keyword>
<evidence type="ECO:0000256" key="3">
    <source>
        <dbReference type="ARBA" id="ARBA00022448"/>
    </source>
</evidence>
<dbReference type="InterPro" id="IPR002781">
    <property type="entry name" value="TM_pro_TauE-like"/>
</dbReference>
<keyword evidence="7 8" id="KW-0472">Membrane</keyword>
<evidence type="ECO:0000256" key="8">
    <source>
        <dbReference type="RuleBase" id="RU363041"/>
    </source>
</evidence>
<evidence type="ECO:0000313" key="9">
    <source>
        <dbReference type="EMBL" id="USD21006.1"/>
    </source>
</evidence>
<evidence type="ECO:0000256" key="2">
    <source>
        <dbReference type="ARBA" id="ARBA00009142"/>
    </source>
</evidence>